<dbReference type="Pfam" id="PF00392">
    <property type="entry name" value="GntR"/>
    <property type="match status" value="1"/>
</dbReference>
<comment type="caution">
    <text evidence="6">The sequence shown here is derived from an EMBL/GenBank/DDBJ whole genome shotgun (WGS) entry which is preliminary data.</text>
</comment>
<dbReference type="AlphaFoldDB" id="A0A4R5DAW4"/>
<dbReference type="PROSITE" id="PS50949">
    <property type="entry name" value="HTH_GNTR"/>
    <property type="match status" value="1"/>
</dbReference>
<evidence type="ECO:0000259" key="5">
    <source>
        <dbReference type="PROSITE" id="PS50949"/>
    </source>
</evidence>
<keyword evidence="2" id="KW-0238">DNA-binding</keyword>
<dbReference type="SUPFAM" id="SSF64288">
    <property type="entry name" value="Chorismate lyase-like"/>
    <property type="match status" value="1"/>
</dbReference>
<dbReference type="GO" id="GO:0045892">
    <property type="term" value="P:negative regulation of DNA-templated transcription"/>
    <property type="evidence" value="ECO:0007669"/>
    <property type="project" value="TreeGrafter"/>
</dbReference>
<evidence type="ECO:0000256" key="1">
    <source>
        <dbReference type="ARBA" id="ARBA00023015"/>
    </source>
</evidence>
<dbReference type="InterPro" id="IPR050679">
    <property type="entry name" value="Bact_HTH_transcr_reg"/>
</dbReference>
<reference evidence="6 7" key="1">
    <citation type="submission" date="2019-03" db="EMBL/GenBank/DDBJ databases">
        <title>Draft genome sequences of novel Actinobacteria.</title>
        <authorList>
            <person name="Sahin N."/>
            <person name="Ay H."/>
            <person name="Saygin H."/>
        </authorList>
    </citation>
    <scope>NUCLEOTIDE SEQUENCE [LARGE SCALE GENOMIC DNA]</scope>
    <source>
        <strain evidence="6 7">5K138</strain>
    </source>
</reference>
<dbReference type="Gene3D" id="1.10.10.10">
    <property type="entry name" value="Winged helix-like DNA-binding domain superfamily/Winged helix DNA-binding domain"/>
    <property type="match status" value="1"/>
</dbReference>
<keyword evidence="1" id="KW-0805">Transcription regulation</keyword>
<dbReference type="InterPro" id="IPR000524">
    <property type="entry name" value="Tscrpt_reg_HTH_GntR"/>
</dbReference>
<dbReference type="CDD" id="cd07377">
    <property type="entry name" value="WHTH_GntR"/>
    <property type="match status" value="1"/>
</dbReference>
<dbReference type="GO" id="GO:0003677">
    <property type="term" value="F:DNA binding"/>
    <property type="evidence" value="ECO:0007669"/>
    <property type="project" value="UniProtKB-KW"/>
</dbReference>
<protein>
    <submittedName>
        <fullName evidence="6">GntR family transcriptional regulator</fullName>
    </submittedName>
</protein>
<sequence>MARRISRNCRCLGTGPSTTFTEPLSRSISASGKHWSRCLDQWAIQCGCAPRLSRGERPESTGCRHFPGPRPDASPVLSLRRSTLKYLQVRDYLRSLVGSELRPGDPVPSERVLCERFGVSRMTVRQAVDALVVEGILERVQGRGTFVAPPKVDLQIRLASFTEEMTRRGMTAGVRVLSAGIIPAEADIADALEVKPGAEVIHLHRLRFADDEPMAVEHTWLPAVRLPGFLDDGSPSSVYVELDARGLVPDWGEDTIDAGEADHEEARLLTIKPGKPVLRISRRAFTGDQAIEYSRSAYRSDRYTLWVPVARPNPPVVPRRRQGTIVTEDPPRHGLTATARAAPEEPRRRTTSHRGAPPGPASKRTT</sequence>
<dbReference type="InterPro" id="IPR028978">
    <property type="entry name" value="Chorismate_lyase_/UTRA_dom_sf"/>
</dbReference>
<dbReference type="Proteomes" id="UP000294739">
    <property type="component" value="Unassembled WGS sequence"/>
</dbReference>
<gene>
    <name evidence="6" type="ORF">E1269_16095</name>
</gene>
<dbReference type="OrthoDB" id="8584262at2"/>
<keyword evidence="3" id="KW-0804">Transcription</keyword>
<accession>A0A4R5DAW4</accession>
<dbReference type="GO" id="GO:0003700">
    <property type="term" value="F:DNA-binding transcription factor activity"/>
    <property type="evidence" value="ECO:0007669"/>
    <property type="project" value="InterPro"/>
</dbReference>
<dbReference type="InParanoid" id="A0A4R5DAW4"/>
<dbReference type="InterPro" id="IPR011663">
    <property type="entry name" value="UTRA"/>
</dbReference>
<dbReference type="PANTHER" id="PTHR44846">
    <property type="entry name" value="MANNOSYL-D-GLYCERATE TRANSPORT/METABOLISM SYSTEM REPRESSOR MNGR-RELATED"/>
    <property type="match status" value="1"/>
</dbReference>
<organism evidence="6 7">
    <name type="scientific">Jiangella asiatica</name>
    <dbReference type="NCBI Taxonomy" id="2530372"/>
    <lineage>
        <taxon>Bacteria</taxon>
        <taxon>Bacillati</taxon>
        <taxon>Actinomycetota</taxon>
        <taxon>Actinomycetes</taxon>
        <taxon>Jiangellales</taxon>
        <taxon>Jiangellaceae</taxon>
        <taxon>Jiangella</taxon>
    </lineage>
</organism>
<evidence type="ECO:0000313" key="7">
    <source>
        <dbReference type="Proteomes" id="UP000294739"/>
    </source>
</evidence>
<keyword evidence="7" id="KW-1185">Reference proteome</keyword>
<evidence type="ECO:0000256" key="4">
    <source>
        <dbReference type="SAM" id="MobiDB-lite"/>
    </source>
</evidence>
<dbReference type="Gene3D" id="3.40.1410.10">
    <property type="entry name" value="Chorismate lyase-like"/>
    <property type="match status" value="1"/>
</dbReference>
<dbReference type="EMBL" id="SMKZ01000021">
    <property type="protein sequence ID" value="TDE08941.1"/>
    <property type="molecule type" value="Genomic_DNA"/>
</dbReference>
<dbReference type="InterPro" id="IPR036390">
    <property type="entry name" value="WH_DNA-bd_sf"/>
</dbReference>
<dbReference type="SMART" id="SM00866">
    <property type="entry name" value="UTRA"/>
    <property type="match status" value="1"/>
</dbReference>
<evidence type="ECO:0000256" key="2">
    <source>
        <dbReference type="ARBA" id="ARBA00023125"/>
    </source>
</evidence>
<proteinExistence type="predicted"/>
<dbReference type="PRINTS" id="PR00035">
    <property type="entry name" value="HTHGNTR"/>
</dbReference>
<dbReference type="InterPro" id="IPR036388">
    <property type="entry name" value="WH-like_DNA-bd_sf"/>
</dbReference>
<dbReference type="SUPFAM" id="SSF46785">
    <property type="entry name" value="Winged helix' DNA-binding domain"/>
    <property type="match status" value="1"/>
</dbReference>
<dbReference type="SMART" id="SM00345">
    <property type="entry name" value="HTH_GNTR"/>
    <property type="match status" value="1"/>
</dbReference>
<dbReference type="PANTHER" id="PTHR44846:SF1">
    <property type="entry name" value="MANNOSYL-D-GLYCERATE TRANSPORT_METABOLISM SYSTEM REPRESSOR MNGR-RELATED"/>
    <property type="match status" value="1"/>
</dbReference>
<evidence type="ECO:0000256" key="3">
    <source>
        <dbReference type="ARBA" id="ARBA00023163"/>
    </source>
</evidence>
<name>A0A4R5DAW4_9ACTN</name>
<feature type="region of interest" description="Disordered" evidence="4">
    <location>
        <begin position="316"/>
        <end position="366"/>
    </location>
</feature>
<evidence type="ECO:0000313" key="6">
    <source>
        <dbReference type="EMBL" id="TDE08941.1"/>
    </source>
</evidence>
<dbReference type="Pfam" id="PF07702">
    <property type="entry name" value="UTRA"/>
    <property type="match status" value="1"/>
</dbReference>
<feature type="domain" description="HTH gntR-type" evidence="5">
    <location>
        <begin position="83"/>
        <end position="150"/>
    </location>
</feature>